<dbReference type="Proteomes" id="UP001172386">
    <property type="component" value="Unassembled WGS sequence"/>
</dbReference>
<sequence length="589" mass="63012">MSPTSDNSNHDSLTNYAAYRTKDGSARIGHYDLKRQEITPLSYVSGTPLSSLYEVIEVGEKEIAAAGPAFPASEVKLLAPISGRDILAVGKNYAEHAAEFHGSGYDSSDKVAQPTHPVIFTKRATSIIAHGDTIYPHESFTESPDYEGEIGVIIGKPGFRIREEDAMDHVWGYTIVNDMTARERQRDHKQFYIGKSPDTFCPMGPIAVPKEHLPDNLEVQTHVNGEKRQSATLKDLIFSIPVLIKTMSEGQTLQLGDVLATGTPYGVGFGFRPMKFLREGDEVKISVTGLGSLVNRMASPKSTNSVTAQVQAQTYVPVSNDRTFGGIGLTEVSNKKLFYRHVGQDNAESFVLIHGLGGTSDYFTPLTKHFESSKSLHLSDLEGHGLSPTSARSTLTISSFAKDTADMCNVAGVSKGAIVVAHSMGCLVAVKLALDHPELVAKLVLMGPPPSPLPEAGAKATHGRAAIVREKGMLGVVDAVVGAGTSQTTQSSRPMAVAATRLSLLSQDPEGYAKACTALASAEGLDFSQLKCPTFILTGTDDKVSPPQLCEKYSGQISGSKMKVLEGIGHWHLFEDPQGVVDAIVGFVG</sequence>
<reference evidence="1" key="1">
    <citation type="submission" date="2022-10" db="EMBL/GenBank/DDBJ databases">
        <title>Culturing micro-colonial fungi from biological soil crusts in the Mojave desert and describing Neophaeococcomyces mojavensis, and introducing the new genera and species Taxawa tesnikishii.</title>
        <authorList>
            <person name="Kurbessoian T."/>
            <person name="Stajich J.E."/>
        </authorList>
    </citation>
    <scope>NUCLEOTIDE SEQUENCE</scope>
    <source>
        <strain evidence="1">JES_112</strain>
    </source>
</reference>
<dbReference type="EMBL" id="JAPDRQ010000311">
    <property type="protein sequence ID" value="KAJ9650764.1"/>
    <property type="molecule type" value="Genomic_DNA"/>
</dbReference>
<protein>
    <submittedName>
        <fullName evidence="1">Uncharacterized protein</fullName>
    </submittedName>
</protein>
<comment type="caution">
    <text evidence="1">The sequence shown here is derived from an EMBL/GenBank/DDBJ whole genome shotgun (WGS) entry which is preliminary data.</text>
</comment>
<evidence type="ECO:0000313" key="1">
    <source>
        <dbReference type="EMBL" id="KAJ9650764.1"/>
    </source>
</evidence>
<keyword evidence="2" id="KW-1185">Reference proteome</keyword>
<evidence type="ECO:0000313" key="2">
    <source>
        <dbReference type="Proteomes" id="UP001172386"/>
    </source>
</evidence>
<name>A0ACC2ZSZ4_9EURO</name>
<proteinExistence type="predicted"/>
<gene>
    <name evidence="1" type="ORF">H2198_009941</name>
</gene>
<organism evidence="1 2">
    <name type="scientific">Neophaeococcomyces mojaviensis</name>
    <dbReference type="NCBI Taxonomy" id="3383035"/>
    <lineage>
        <taxon>Eukaryota</taxon>
        <taxon>Fungi</taxon>
        <taxon>Dikarya</taxon>
        <taxon>Ascomycota</taxon>
        <taxon>Pezizomycotina</taxon>
        <taxon>Eurotiomycetes</taxon>
        <taxon>Chaetothyriomycetidae</taxon>
        <taxon>Chaetothyriales</taxon>
        <taxon>Chaetothyriales incertae sedis</taxon>
        <taxon>Neophaeococcomyces</taxon>
    </lineage>
</organism>
<accession>A0ACC2ZSZ4</accession>